<dbReference type="RefSeq" id="WP_172622685.1">
    <property type="nucleotide sequence ID" value="NZ_LR699119.1"/>
</dbReference>
<dbReference type="Gene3D" id="3.30.70.270">
    <property type="match status" value="1"/>
</dbReference>
<dbReference type="SMART" id="SM00065">
    <property type="entry name" value="GAF"/>
    <property type="match status" value="1"/>
</dbReference>
<feature type="domain" description="GGDEF" evidence="4">
    <location>
        <begin position="246"/>
        <end position="379"/>
    </location>
</feature>
<proteinExistence type="predicted"/>
<dbReference type="InterPro" id="IPR029016">
    <property type="entry name" value="GAF-like_dom_sf"/>
</dbReference>
<dbReference type="InterPro" id="IPR052163">
    <property type="entry name" value="DGC-Regulatory_Protein"/>
</dbReference>
<sequence length="387" mass="43221">MTKKHHASRSRPVSNKNAPAKPATTTQKFISHMNRLIATQSQLVDANFNLDSFLQEAARQIQLMTAATGAVVELAHGEEMVFRAASGTIEKYTGLREDKNASISGLCLGTHQILRSDDTENDPRVNVELCRKIQARSLVAAPLFHGGNAIGVLKITSDKCNSFDEFDVQTIRLMAGMVGSGLTRQMLHDKAQRLSEEKKRAQEELAKVEKQLKHMSHHDYLTGLPNRNSFNEQLALTLSKSKRKKQLIALMYLNIDHFQNINDTMGHAVGDKLLHAFAMRLKQCIRSSDVAARLGGDEFTLLIDDINETQDAIVIAEKVLQAMRKPFSIQSKPLHITTSIGIAFLKDADISVDEFIKQADQALYVAKNSGRNTYYVFDTELLYERSP</sequence>
<name>A0A5E4PEP5_9COXI</name>
<dbReference type="PROSITE" id="PS50887">
    <property type="entry name" value="GGDEF"/>
    <property type="match status" value="1"/>
</dbReference>
<dbReference type="FunFam" id="3.30.70.270:FF:000001">
    <property type="entry name" value="Diguanylate cyclase domain protein"/>
    <property type="match status" value="1"/>
</dbReference>
<evidence type="ECO:0000313" key="6">
    <source>
        <dbReference type="Proteomes" id="UP000324194"/>
    </source>
</evidence>
<dbReference type="CDD" id="cd01949">
    <property type="entry name" value="GGDEF"/>
    <property type="match status" value="1"/>
</dbReference>
<dbReference type="SUPFAM" id="SSF55781">
    <property type="entry name" value="GAF domain-like"/>
    <property type="match status" value="1"/>
</dbReference>
<dbReference type="KEGG" id="asip:AQUSIP_02320"/>
<gene>
    <name evidence="5" type="primary">yegE_1</name>
    <name evidence="5" type="ORF">AQUSIP_02320</name>
</gene>
<dbReference type="Proteomes" id="UP000324194">
    <property type="component" value="Chromosome 1"/>
</dbReference>
<dbReference type="Gene3D" id="3.30.450.40">
    <property type="match status" value="1"/>
</dbReference>
<evidence type="ECO:0000259" key="4">
    <source>
        <dbReference type="PROSITE" id="PS50887"/>
    </source>
</evidence>
<accession>A0A5E4PEP5</accession>
<reference evidence="5 6" key="1">
    <citation type="submission" date="2019-08" db="EMBL/GenBank/DDBJ databases">
        <authorList>
            <person name="Guy L."/>
        </authorList>
    </citation>
    <scope>NUCLEOTIDE SEQUENCE [LARGE SCALE GENOMIC DNA]</scope>
    <source>
        <strain evidence="5 6">SGT-108</strain>
    </source>
</reference>
<dbReference type="PANTHER" id="PTHR46663:SF2">
    <property type="entry name" value="GGDEF DOMAIN-CONTAINING PROTEIN"/>
    <property type="match status" value="1"/>
</dbReference>
<dbReference type="InterPro" id="IPR029787">
    <property type="entry name" value="Nucleotide_cyclase"/>
</dbReference>
<dbReference type="InterPro" id="IPR000160">
    <property type="entry name" value="GGDEF_dom"/>
</dbReference>
<evidence type="ECO:0000256" key="2">
    <source>
        <dbReference type="SAM" id="Coils"/>
    </source>
</evidence>
<dbReference type="SMART" id="SM00267">
    <property type="entry name" value="GGDEF"/>
    <property type="match status" value="1"/>
</dbReference>
<keyword evidence="6" id="KW-1185">Reference proteome</keyword>
<dbReference type="InterPro" id="IPR003018">
    <property type="entry name" value="GAF"/>
</dbReference>
<dbReference type="Pfam" id="PF00990">
    <property type="entry name" value="GGDEF"/>
    <property type="match status" value="1"/>
</dbReference>
<dbReference type="EMBL" id="LR699119">
    <property type="protein sequence ID" value="VVC74958.1"/>
    <property type="molecule type" value="Genomic_DNA"/>
</dbReference>
<feature type="region of interest" description="Disordered" evidence="3">
    <location>
        <begin position="1"/>
        <end position="24"/>
    </location>
</feature>
<dbReference type="InterPro" id="IPR043128">
    <property type="entry name" value="Rev_trsase/Diguanyl_cyclase"/>
</dbReference>
<evidence type="ECO:0000256" key="3">
    <source>
        <dbReference type="SAM" id="MobiDB-lite"/>
    </source>
</evidence>
<evidence type="ECO:0000313" key="5">
    <source>
        <dbReference type="EMBL" id="VVC74958.1"/>
    </source>
</evidence>
<dbReference type="SUPFAM" id="SSF55073">
    <property type="entry name" value="Nucleotide cyclase"/>
    <property type="match status" value="1"/>
</dbReference>
<protein>
    <submittedName>
        <fullName evidence="5">Putative diguanylate cyclase YegE</fullName>
    </submittedName>
</protein>
<dbReference type="AlphaFoldDB" id="A0A5E4PEP5"/>
<evidence type="ECO:0000256" key="1">
    <source>
        <dbReference type="ARBA" id="ARBA00001946"/>
    </source>
</evidence>
<dbReference type="NCBIfam" id="TIGR00254">
    <property type="entry name" value="GGDEF"/>
    <property type="match status" value="1"/>
</dbReference>
<dbReference type="Pfam" id="PF01590">
    <property type="entry name" value="GAF"/>
    <property type="match status" value="1"/>
</dbReference>
<dbReference type="PANTHER" id="PTHR46663">
    <property type="entry name" value="DIGUANYLATE CYCLASE DGCT-RELATED"/>
    <property type="match status" value="1"/>
</dbReference>
<dbReference type="GO" id="GO:0003824">
    <property type="term" value="F:catalytic activity"/>
    <property type="evidence" value="ECO:0007669"/>
    <property type="project" value="UniProtKB-ARBA"/>
</dbReference>
<feature type="coiled-coil region" evidence="2">
    <location>
        <begin position="184"/>
        <end position="218"/>
    </location>
</feature>
<feature type="compositionally biased region" description="Polar residues" evidence="3">
    <location>
        <begin position="11"/>
        <end position="24"/>
    </location>
</feature>
<organism evidence="5 6">
    <name type="scientific">Aquicella siphonis</name>
    <dbReference type="NCBI Taxonomy" id="254247"/>
    <lineage>
        <taxon>Bacteria</taxon>
        <taxon>Pseudomonadati</taxon>
        <taxon>Pseudomonadota</taxon>
        <taxon>Gammaproteobacteria</taxon>
        <taxon>Legionellales</taxon>
        <taxon>Coxiellaceae</taxon>
        <taxon>Aquicella</taxon>
    </lineage>
</organism>
<comment type="cofactor">
    <cofactor evidence="1">
        <name>Mg(2+)</name>
        <dbReference type="ChEBI" id="CHEBI:18420"/>
    </cofactor>
</comment>
<keyword evidence="2" id="KW-0175">Coiled coil</keyword>